<reference evidence="3 4" key="1">
    <citation type="submission" date="2024-06" db="EMBL/GenBank/DDBJ databases">
        <title>The Natural Products Discovery Center: Release of the First 8490 Sequenced Strains for Exploring Actinobacteria Biosynthetic Diversity.</title>
        <authorList>
            <person name="Kalkreuter E."/>
            <person name="Kautsar S.A."/>
            <person name="Yang D."/>
            <person name="Bader C.D."/>
            <person name="Teijaro C.N."/>
            <person name="Fluegel L."/>
            <person name="Davis C.M."/>
            <person name="Simpson J.R."/>
            <person name="Lauterbach L."/>
            <person name="Steele A.D."/>
            <person name="Gui C."/>
            <person name="Meng S."/>
            <person name="Li G."/>
            <person name="Viehrig K."/>
            <person name="Ye F."/>
            <person name="Su P."/>
            <person name="Kiefer A.F."/>
            <person name="Nichols A."/>
            <person name="Cepeda A.J."/>
            <person name="Yan W."/>
            <person name="Fan B."/>
            <person name="Jiang Y."/>
            <person name="Adhikari A."/>
            <person name="Zheng C.-J."/>
            <person name="Schuster L."/>
            <person name="Cowan T.M."/>
            <person name="Smanski M.J."/>
            <person name="Chevrette M.G."/>
            <person name="De Carvalho L.P.S."/>
            <person name="Shen B."/>
        </authorList>
    </citation>
    <scope>NUCLEOTIDE SEQUENCE [LARGE SCALE GENOMIC DNA]</scope>
    <source>
        <strain evidence="3 4">NPDC020594</strain>
    </source>
</reference>
<dbReference type="Gene3D" id="1.10.10.10">
    <property type="entry name" value="Winged helix-like DNA-binding domain superfamily/Winged helix DNA-binding domain"/>
    <property type="match status" value="1"/>
</dbReference>
<feature type="region of interest" description="Disordered" evidence="1">
    <location>
        <begin position="1"/>
        <end position="26"/>
    </location>
</feature>
<keyword evidence="4" id="KW-1185">Reference proteome</keyword>
<protein>
    <submittedName>
        <fullName evidence="3">MarR family winged helix-turn-helix transcriptional regulator</fullName>
    </submittedName>
</protein>
<dbReference type="SUPFAM" id="SSF46785">
    <property type="entry name" value="Winged helix' DNA-binding domain"/>
    <property type="match status" value="1"/>
</dbReference>
<evidence type="ECO:0000313" key="4">
    <source>
        <dbReference type="Proteomes" id="UP001551011"/>
    </source>
</evidence>
<dbReference type="Proteomes" id="UP001551011">
    <property type="component" value="Unassembled WGS sequence"/>
</dbReference>
<dbReference type="EMBL" id="JBFAEG010000003">
    <property type="protein sequence ID" value="MEU5706246.1"/>
    <property type="molecule type" value="Genomic_DNA"/>
</dbReference>
<accession>A0ABV3A2T2</accession>
<feature type="domain" description="HTH marR-type" evidence="2">
    <location>
        <begin position="27"/>
        <end position="163"/>
    </location>
</feature>
<evidence type="ECO:0000256" key="1">
    <source>
        <dbReference type="SAM" id="MobiDB-lite"/>
    </source>
</evidence>
<organism evidence="3 4">
    <name type="scientific">Streptomyces flaveolus</name>
    <dbReference type="NCBI Taxonomy" id="67297"/>
    <lineage>
        <taxon>Bacteria</taxon>
        <taxon>Bacillati</taxon>
        <taxon>Actinomycetota</taxon>
        <taxon>Actinomycetes</taxon>
        <taxon>Kitasatosporales</taxon>
        <taxon>Streptomycetaceae</taxon>
        <taxon>Streptomyces</taxon>
    </lineage>
</organism>
<dbReference type="PANTHER" id="PTHR33164:SF106">
    <property type="entry name" value="TRANSCRIPTIONAL REGULATORY PROTEIN"/>
    <property type="match status" value="1"/>
</dbReference>
<dbReference type="PANTHER" id="PTHR33164">
    <property type="entry name" value="TRANSCRIPTIONAL REGULATOR, MARR FAMILY"/>
    <property type="match status" value="1"/>
</dbReference>
<evidence type="ECO:0000259" key="2">
    <source>
        <dbReference type="PROSITE" id="PS50995"/>
    </source>
</evidence>
<dbReference type="InterPro" id="IPR036388">
    <property type="entry name" value="WH-like_DNA-bd_sf"/>
</dbReference>
<comment type="caution">
    <text evidence="3">The sequence shown here is derived from an EMBL/GenBank/DDBJ whole genome shotgun (WGS) entry which is preliminary data.</text>
</comment>
<sequence length="174" mass="18831">MDTDTSGARPRHAPGGPSTGDQPPAFAGDLAAFAVQLRRMHGEVGRVVHQYAVRQNLHPTDVQALAAILDATEPMTPGRLRAVLGLTSGAVTACIDRLERAGHVRRVREDTDRRVVHLRYAADARAATRTHFRPLAEALRRAGAAFDERELEVALRFLTALNDALGEMPELGDG</sequence>
<evidence type="ECO:0000313" key="3">
    <source>
        <dbReference type="EMBL" id="MEU5706246.1"/>
    </source>
</evidence>
<dbReference type="InterPro" id="IPR036390">
    <property type="entry name" value="WH_DNA-bd_sf"/>
</dbReference>
<dbReference type="SMART" id="SM00347">
    <property type="entry name" value="HTH_MARR"/>
    <property type="match status" value="1"/>
</dbReference>
<dbReference type="InterPro" id="IPR000835">
    <property type="entry name" value="HTH_MarR-typ"/>
</dbReference>
<gene>
    <name evidence="3" type="ORF">AB0H04_05060</name>
</gene>
<dbReference type="InterPro" id="IPR039422">
    <property type="entry name" value="MarR/SlyA-like"/>
</dbReference>
<name>A0ABV3A2T2_9ACTN</name>
<dbReference type="Pfam" id="PF12802">
    <property type="entry name" value="MarR_2"/>
    <property type="match status" value="1"/>
</dbReference>
<dbReference type="PROSITE" id="PS50995">
    <property type="entry name" value="HTH_MARR_2"/>
    <property type="match status" value="1"/>
</dbReference>
<proteinExistence type="predicted"/>